<dbReference type="RefSeq" id="WP_254085802.1">
    <property type="nucleotide sequence ID" value="NZ_JAHESE010000020.1"/>
</dbReference>
<dbReference type="InterPro" id="IPR012341">
    <property type="entry name" value="6hp_glycosidase-like_sf"/>
</dbReference>
<name>A0AAP2DZ01_9BACT</name>
<dbReference type="Gene3D" id="2.60.40.10">
    <property type="entry name" value="Immunoglobulins"/>
    <property type="match status" value="1"/>
</dbReference>
<evidence type="ECO:0000313" key="9">
    <source>
        <dbReference type="EMBL" id="MBT1710225.1"/>
    </source>
</evidence>
<keyword evidence="10" id="KW-1185">Reference proteome</keyword>
<gene>
    <name evidence="9" type="ORF">KK062_18405</name>
</gene>
<feature type="chain" id="PRO_5042948342" description="alpha-L-rhamnosidase" evidence="4">
    <location>
        <begin position="20"/>
        <end position="897"/>
    </location>
</feature>
<dbReference type="Gene3D" id="2.60.120.260">
    <property type="entry name" value="Galactose-binding domain-like"/>
    <property type="match status" value="2"/>
</dbReference>
<feature type="domain" description="Alpha-L-rhamnosidase concanavalin-like" evidence="5">
    <location>
        <begin position="340"/>
        <end position="439"/>
    </location>
</feature>
<dbReference type="InterPro" id="IPR008928">
    <property type="entry name" value="6-hairpin_glycosidase_sf"/>
</dbReference>
<evidence type="ECO:0000259" key="8">
    <source>
        <dbReference type="Pfam" id="PF17390"/>
    </source>
</evidence>
<dbReference type="GO" id="GO:0005975">
    <property type="term" value="P:carbohydrate metabolic process"/>
    <property type="evidence" value="ECO:0007669"/>
    <property type="project" value="InterPro"/>
</dbReference>
<dbReference type="Pfam" id="PF17390">
    <property type="entry name" value="Bac_rhamnosid_C"/>
    <property type="match status" value="1"/>
</dbReference>
<dbReference type="EC" id="3.2.1.40" evidence="2"/>
<accession>A0AAP2DZ01</accession>
<evidence type="ECO:0000256" key="4">
    <source>
        <dbReference type="SAM" id="SignalP"/>
    </source>
</evidence>
<dbReference type="EMBL" id="JAHESE010000020">
    <property type="protein sequence ID" value="MBT1710225.1"/>
    <property type="molecule type" value="Genomic_DNA"/>
</dbReference>
<evidence type="ECO:0000259" key="7">
    <source>
        <dbReference type="Pfam" id="PF17389"/>
    </source>
</evidence>
<dbReference type="Pfam" id="PF08531">
    <property type="entry name" value="Bac_rhamnosid_N"/>
    <property type="match status" value="1"/>
</dbReference>
<keyword evidence="3 9" id="KW-0378">Hydrolase</keyword>
<protein>
    <recommendedName>
        <fullName evidence="2">alpha-L-rhamnosidase</fullName>
        <ecNumber evidence="2">3.2.1.40</ecNumber>
    </recommendedName>
</protein>
<feature type="domain" description="Alpha-L-rhamnosidase C-terminal" evidence="8">
    <location>
        <begin position="792"/>
        <end position="865"/>
    </location>
</feature>
<dbReference type="PANTHER" id="PTHR33307">
    <property type="entry name" value="ALPHA-RHAMNOSIDASE (EUROFUNG)"/>
    <property type="match status" value="1"/>
</dbReference>
<proteinExistence type="predicted"/>
<comment type="catalytic activity">
    <reaction evidence="1">
        <text>Hydrolysis of terminal non-reducing alpha-L-rhamnose residues in alpha-L-rhamnosides.</text>
        <dbReference type="EC" id="3.2.1.40"/>
    </reaction>
</comment>
<dbReference type="InterPro" id="IPR013737">
    <property type="entry name" value="Bac_rhamnosid_N"/>
</dbReference>
<comment type="caution">
    <text evidence="9">The sequence shown here is derived from an EMBL/GenBank/DDBJ whole genome shotgun (WGS) entry which is preliminary data.</text>
</comment>
<dbReference type="InterPro" id="IPR008902">
    <property type="entry name" value="Rhamnosid_concanavalin"/>
</dbReference>
<dbReference type="SUPFAM" id="SSF48208">
    <property type="entry name" value="Six-hairpin glycosidases"/>
    <property type="match status" value="1"/>
</dbReference>
<evidence type="ECO:0000256" key="2">
    <source>
        <dbReference type="ARBA" id="ARBA00012652"/>
    </source>
</evidence>
<organism evidence="9 10">
    <name type="scientific">Dawidia cretensis</name>
    <dbReference type="NCBI Taxonomy" id="2782350"/>
    <lineage>
        <taxon>Bacteria</taxon>
        <taxon>Pseudomonadati</taxon>
        <taxon>Bacteroidota</taxon>
        <taxon>Cytophagia</taxon>
        <taxon>Cytophagales</taxon>
        <taxon>Chryseotaleaceae</taxon>
        <taxon>Dawidia</taxon>
    </lineage>
</organism>
<dbReference type="InterPro" id="IPR035396">
    <property type="entry name" value="Bac_rhamnosid6H"/>
</dbReference>
<evidence type="ECO:0000313" key="10">
    <source>
        <dbReference type="Proteomes" id="UP001319080"/>
    </source>
</evidence>
<dbReference type="Gene3D" id="2.60.420.10">
    <property type="entry name" value="Maltose phosphorylase, domain 3"/>
    <property type="match status" value="1"/>
</dbReference>
<evidence type="ECO:0000256" key="3">
    <source>
        <dbReference type="ARBA" id="ARBA00022801"/>
    </source>
</evidence>
<dbReference type="Gene3D" id="1.50.10.10">
    <property type="match status" value="1"/>
</dbReference>
<dbReference type="Pfam" id="PF05592">
    <property type="entry name" value="Bac_rhamnosid"/>
    <property type="match status" value="1"/>
</dbReference>
<dbReference type="PANTHER" id="PTHR33307:SF6">
    <property type="entry name" value="ALPHA-RHAMNOSIDASE (EUROFUNG)-RELATED"/>
    <property type="match status" value="1"/>
</dbReference>
<evidence type="ECO:0000256" key="1">
    <source>
        <dbReference type="ARBA" id="ARBA00001445"/>
    </source>
</evidence>
<dbReference type="Pfam" id="PF17389">
    <property type="entry name" value="Bac_rhamnosid6H"/>
    <property type="match status" value="1"/>
</dbReference>
<feature type="signal peptide" evidence="4">
    <location>
        <begin position="1"/>
        <end position="19"/>
    </location>
</feature>
<feature type="domain" description="Bacterial alpha-L-rhamnosidase N-terminal" evidence="6">
    <location>
        <begin position="161"/>
        <end position="331"/>
    </location>
</feature>
<evidence type="ECO:0000259" key="6">
    <source>
        <dbReference type="Pfam" id="PF08531"/>
    </source>
</evidence>
<dbReference type="Pfam" id="PF25788">
    <property type="entry name" value="Ig_Rha78A_N"/>
    <property type="match status" value="1"/>
</dbReference>
<evidence type="ECO:0000259" key="5">
    <source>
        <dbReference type="Pfam" id="PF05592"/>
    </source>
</evidence>
<dbReference type="AlphaFoldDB" id="A0AAP2DZ01"/>
<keyword evidence="4" id="KW-0732">Signal</keyword>
<dbReference type="InterPro" id="IPR013783">
    <property type="entry name" value="Ig-like_fold"/>
</dbReference>
<dbReference type="PIRSF" id="PIRSF010631">
    <property type="entry name" value="A-rhamnsds"/>
    <property type="match status" value="1"/>
</dbReference>
<sequence>MTRLLFFLCLLATATQAQKLAVTTPTCEYQHNPLGLGITTPRFSWVLTATRRNVLQTGYELVVSRDAGFRNVVWKTGRVKSDQSVLVSYRGPALTAGEKYYWRVRVWDNGGNASAWSTAQSFEMGLLQPGDWTAAWIEPGLPGDAVNKPAPLVRREFTLGKPVATARLYITAHGLYEAHINGQRVGDAYLTPGWTSYNKRLQYQVYDVTPLLKTGVNATGVLLGDGWYRGNLAWADTKNIYGSTLGLLYELRVTYTDGTRQVITSDKQWKSNTGPIVRAGIYYGEAYDARLEKTGWTKTGYADAGWQGVKVAEGGKDNLVATYGPPVRKHETFRAQKIIHTPKGETVVDFGQNLVGWITLKVSGKAGDRVTIRHAEVLDREGNFYTDNLRAAQAEVVYTLKGGGQEVYEPRLSFFGFRYIKVEGYPGTLTTENISATALYSDMPSTGSFSTSHPLINQLQHNIRWGQNGNFVDVPTDCPQRDERLGWTGDAQVFARTAAFNRQVAGFFNKWMHDVAADQQADGRIPFVIPNVLGQNDAASTGWADVVTIIPWTMFQAYGDTTFLRQQYPSMKAWVDYMERNSQHDLWNTGFHFGDWLFYRPFDDNDGTSAVTDKYLIAQCFRANSVQLMINAATILGRQDEAQAYSSQLKKIKDAFLREYATPSGRLVSGTQTAYVLALQFDMLPENLRAQAADRLVANVRQYGNHLTTGFLGTPYLCHVLSQTGHTDVAYDLLLQETYPSWLYPVKMGATTIWERWDGQRPDGTFQTPGMNSFNHYAYGAIGDWMYRRITGIRNAAPGYKHITIAPEPGGNIQQAAAELVTPHGSVSSAWKKAGAAFTLDVTIPANTTAEVVLPGAAGKKVIETRTALEQTGFAQKTTGSDITVTLGSGTYHFQYE</sequence>
<dbReference type="GO" id="GO:0030596">
    <property type="term" value="F:alpha-L-rhamnosidase activity"/>
    <property type="evidence" value="ECO:0007669"/>
    <property type="project" value="UniProtKB-EC"/>
</dbReference>
<dbReference type="Proteomes" id="UP001319080">
    <property type="component" value="Unassembled WGS sequence"/>
</dbReference>
<reference evidence="9 10" key="1">
    <citation type="submission" date="2021-05" db="EMBL/GenBank/DDBJ databases">
        <title>A Polyphasic approach of four new species of the genus Ohtaekwangia: Ohtaekwangia histidinii sp. nov., Ohtaekwangia cretensis sp. nov., Ohtaekwangia indiensis sp. nov., Ohtaekwangia reichenbachii sp. nov. from diverse environment.</title>
        <authorList>
            <person name="Octaviana S."/>
        </authorList>
    </citation>
    <scope>NUCLEOTIDE SEQUENCE [LARGE SCALE GENOMIC DNA]</scope>
    <source>
        <strain evidence="9 10">PWU5</strain>
    </source>
</reference>
<dbReference type="InterPro" id="IPR035398">
    <property type="entry name" value="Bac_rhamnosid_C"/>
</dbReference>
<dbReference type="InterPro" id="IPR016007">
    <property type="entry name" value="Alpha_rhamnosid"/>
</dbReference>
<feature type="domain" description="Alpha-L-rhamnosidase six-hairpin glycosidase" evidence="7">
    <location>
        <begin position="445"/>
        <end position="790"/>
    </location>
</feature>